<evidence type="ECO:0000313" key="1">
    <source>
        <dbReference type="EMBL" id="GAA4393409.1"/>
    </source>
</evidence>
<dbReference type="Proteomes" id="UP001500635">
    <property type="component" value="Unassembled WGS sequence"/>
</dbReference>
<protein>
    <submittedName>
        <fullName evidence="1">Alanine dehydrogenase</fullName>
    </submittedName>
</protein>
<accession>A0ABP8JN23</accession>
<gene>
    <name evidence="1" type="primary">ala</name>
    <name evidence="1" type="ORF">GCM10023147_24090</name>
</gene>
<dbReference type="RefSeq" id="WP_344995740.1">
    <property type="nucleotide sequence ID" value="NZ_BAABFR010000033.1"/>
</dbReference>
<dbReference type="InterPro" id="IPR023401">
    <property type="entry name" value="ODC_N"/>
</dbReference>
<comment type="caution">
    <text evidence="1">The sequence shown here is derived from an EMBL/GenBank/DDBJ whole genome shotgun (WGS) entry which is preliminary data.</text>
</comment>
<dbReference type="Pfam" id="PF02423">
    <property type="entry name" value="OCD_Mu_crystall"/>
    <property type="match status" value="1"/>
</dbReference>
<dbReference type="SUPFAM" id="SSF51735">
    <property type="entry name" value="NAD(P)-binding Rossmann-fold domains"/>
    <property type="match status" value="1"/>
</dbReference>
<dbReference type="PANTHER" id="PTHR13812">
    <property type="entry name" value="KETIMINE REDUCTASE MU-CRYSTALLIN"/>
    <property type="match status" value="1"/>
</dbReference>
<dbReference type="EMBL" id="BAABFR010000033">
    <property type="protein sequence ID" value="GAA4393409.1"/>
    <property type="molecule type" value="Genomic_DNA"/>
</dbReference>
<proteinExistence type="predicted"/>
<dbReference type="PIRSF" id="PIRSF001439">
    <property type="entry name" value="CryM"/>
    <property type="match status" value="1"/>
</dbReference>
<evidence type="ECO:0000313" key="2">
    <source>
        <dbReference type="Proteomes" id="UP001500635"/>
    </source>
</evidence>
<keyword evidence="2" id="KW-1185">Reference proteome</keyword>
<reference evidence="2" key="1">
    <citation type="journal article" date="2019" name="Int. J. Syst. Evol. Microbiol.">
        <title>The Global Catalogue of Microorganisms (GCM) 10K type strain sequencing project: providing services to taxonomists for standard genome sequencing and annotation.</title>
        <authorList>
            <consortium name="The Broad Institute Genomics Platform"/>
            <consortium name="The Broad Institute Genome Sequencing Center for Infectious Disease"/>
            <person name="Wu L."/>
            <person name="Ma J."/>
        </authorList>
    </citation>
    <scope>NUCLEOTIDE SEQUENCE [LARGE SCALE GENOMIC DNA]</scope>
    <source>
        <strain evidence="2">JCM 17688</strain>
    </source>
</reference>
<organism evidence="1 2">
    <name type="scientific">Tsukamurella soli</name>
    <dbReference type="NCBI Taxonomy" id="644556"/>
    <lineage>
        <taxon>Bacteria</taxon>
        <taxon>Bacillati</taxon>
        <taxon>Actinomycetota</taxon>
        <taxon>Actinomycetes</taxon>
        <taxon>Mycobacteriales</taxon>
        <taxon>Tsukamurellaceae</taxon>
        <taxon>Tsukamurella</taxon>
    </lineage>
</organism>
<dbReference type="Gene3D" id="3.30.1780.10">
    <property type="entry name" value="ornithine cyclodeaminase, domain 1"/>
    <property type="match status" value="1"/>
</dbReference>
<dbReference type="Gene3D" id="3.40.50.720">
    <property type="entry name" value="NAD(P)-binding Rossmann-like Domain"/>
    <property type="match status" value="1"/>
</dbReference>
<dbReference type="PANTHER" id="PTHR13812:SF19">
    <property type="entry name" value="KETIMINE REDUCTASE MU-CRYSTALLIN"/>
    <property type="match status" value="1"/>
</dbReference>
<dbReference type="InterPro" id="IPR003462">
    <property type="entry name" value="ODC_Mu_crystall"/>
</dbReference>
<dbReference type="InterPro" id="IPR036291">
    <property type="entry name" value="NAD(P)-bd_dom_sf"/>
</dbReference>
<name>A0ABP8JN23_9ACTN</name>
<sequence length="327" mass="33891">MTTILTRHEIADLLDRAALIDAVEQAHAHLATGRAHNPAPSSMPIGDGGVAIPMVSQSDSAGLVVVKTMSDLPGNPARGLPRQRSAIIVFSAATGECVAVLDGRTLTAARTAAASAVATRHLAPPGPTVLGLIGAGNLAVEHARAIALVREVSEVRVWSRSASTVDRFRGEIQTLGVPVVEMSSPRDVVDTSDVVCTLTPSKEPIVLGDWLHPGMHLNVVGAAPRPDEREVDGRALARSVVVVDHTPTALTKSGDAHLAIAEGAIGPDRLATELGDVVTGRHPGRLDPREITLYNSTGIGLQDLAATALVLSAARTGRVGTHIDLTA</sequence>